<dbReference type="KEGG" id="amah:DLM_0480"/>
<reference evidence="2" key="1">
    <citation type="journal article" date="2017" name="Biotechnol. Biofuels">
        <title>Evaluation of environmental bacterial communities as a factor affecting the growth of duckweed Lemna minor.</title>
        <authorList>
            <person name="Ishizawa H."/>
            <person name="Kuroda M."/>
            <person name="Morikawa M."/>
            <person name="Ike M."/>
        </authorList>
    </citation>
    <scope>NUCLEOTIDE SEQUENCE [LARGE SCALE GENOMIC DNA]</scope>
    <source>
        <strain evidence="2">H3</strain>
    </source>
</reference>
<dbReference type="Gene3D" id="2.60.40.10">
    <property type="entry name" value="Immunoglobulins"/>
    <property type="match status" value="1"/>
</dbReference>
<protein>
    <submittedName>
        <fullName evidence="1">Uncharacterized protein</fullName>
    </submittedName>
</protein>
<name>A0A3G9G9C2_9NEIS</name>
<dbReference type="SUPFAM" id="SSF49584">
    <property type="entry name" value="Periplasmic chaperone C-domain"/>
    <property type="match status" value="1"/>
</dbReference>
<keyword evidence="2" id="KW-1185">Reference proteome</keyword>
<dbReference type="InterPro" id="IPR013783">
    <property type="entry name" value="Ig-like_fold"/>
</dbReference>
<sequence length="43" mass="4646">MIAPNSDIEYPITAKNDEINPGINFSIINDFGGNSSYTAKLAE</sequence>
<dbReference type="Proteomes" id="UP000198290">
    <property type="component" value="Chromosome"/>
</dbReference>
<evidence type="ECO:0000313" key="1">
    <source>
        <dbReference type="EMBL" id="BBF84145.1"/>
    </source>
</evidence>
<dbReference type="InterPro" id="IPR036316">
    <property type="entry name" value="Pili_assmbl_chap_C_dom_sf"/>
</dbReference>
<organism evidence="1 2">
    <name type="scientific">Aquitalea magnusonii</name>
    <dbReference type="NCBI Taxonomy" id="332411"/>
    <lineage>
        <taxon>Bacteria</taxon>
        <taxon>Pseudomonadati</taxon>
        <taxon>Pseudomonadota</taxon>
        <taxon>Betaproteobacteria</taxon>
        <taxon>Neisseriales</taxon>
        <taxon>Chromobacteriaceae</taxon>
        <taxon>Aquitalea</taxon>
    </lineage>
</organism>
<evidence type="ECO:0000313" key="2">
    <source>
        <dbReference type="Proteomes" id="UP000198290"/>
    </source>
</evidence>
<reference evidence="2" key="3">
    <citation type="journal article" date="2017" name="Plant Physiol. Biochem.">
        <title>Differential oxidative and antioxidative response of duckweed Lemna minor toward plant growth promoting/inhibiting bacteria.</title>
        <authorList>
            <person name="Ishizawa H."/>
            <person name="Kuroda M."/>
            <person name="Morikawa M."/>
            <person name="Ike M."/>
        </authorList>
    </citation>
    <scope>NUCLEOTIDE SEQUENCE [LARGE SCALE GENOMIC DNA]</scope>
    <source>
        <strain evidence="2">H3</strain>
    </source>
</reference>
<dbReference type="AlphaFoldDB" id="A0A3G9G9C2"/>
<gene>
    <name evidence="1" type="ORF">DLM_0480</name>
</gene>
<proteinExistence type="predicted"/>
<dbReference type="EMBL" id="AP018823">
    <property type="protein sequence ID" value="BBF84145.1"/>
    <property type="molecule type" value="Genomic_DNA"/>
</dbReference>
<accession>A0A3G9G9C2</accession>
<reference evidence="1 2" key="2">
    <citation type="journal article" date="2017" name="Genome Announc.">
        <title>Draft genome sequence of Aquitalea magnusonii strain H3, a plant growth-promoting bacterium of duckweed Lemna minor.</title>
        <authorList>
            <person name="Ishizawa H."/>
            <person name="Kuroda M."/>
            <person name="Ike M."/>
        </authorList>
    </citation>
    <scope>NUCLEOTIDE SEQUENCE [LARGE SCALE GENOMIC DNA]</scope>
    <source>
        <strain evidence="1 2">H3</strain>
    </source>
</reference>